<sequence>MKWVKIKDFTNYSVSEHGDVRNDGTGRILAKPFDKDSYVRYHLYKNGKRYTLKAHRLVAKHFLNKVEGKEFVNHIDENKQNNHFSNLEWCTTKENINHGTRTERSAKTRSKEVGQYDPQGNLLNVFCSTKEAERSTGINQGNISKCCTGRYKSAGGYVWKYTDKNKEKQS</sequence>
<dbReference type="SMART" id="SM00507">
    <property type="entry name" value="HNHc"/>
    <property type="match status" value="1"/>
</dbReference>
<dbReference type="SUPFAM" id="SSF64496">
    <property type="entry name" value="DNA-binding domain of intron-encoded endonucleases"/>
    <property type="match status" value="1"/>
</dbReference>
<evidence type="ECO:0000313" key="2">
    <source>
        <dbReference type="EMBL" id="ARM66805.1"/>
    </source>
</evidence>
<keyword evidence="3" id="KW-1185">Reference proteome</keyword>
<protein>
    <submittedName>
        <fullName evidence="2">NUMOD4 motif protein</fullName>
    </submittedName>
</protein>
<dbReference type="InterPro" id="IPR036388">
    <property type="entry name" value="WH-like_DNA-bd_sf"/>
</dbReference>
<name>A0A1W6JKS5_9CAUD</name>
<gene>
    <name evidence="2" type="ORF">AM4_147</name>
</gene>
<dbReference type="InterPro" id="IPR003615">
    <property type="entry name" value="HNH_nuc"/>
</dbReference>
<dbReference type="Proteomes" id="UP000223361">
    <property type="component" value="Segment"/>
</dbReference>
<dbReference type="InterPro" id="IPR044925">
    <property type="entry name" value="His-Me_finger_sf"/>
</dbReference>
<dbReference type="Gene3D" id="3.90.75.20">
    <property type="match status" value="1"/>
</dbReference>
<feature type="domain" description="HNH nuclease" evidence="1">
    <location>
        <begin position="46"/>
        <end position="96"/>
    </location>
</feature>
<reference evidence="2 3" key="1">
    <citation type="journal article" date="2017" name="Viruses">
        <title>Phage Biodiversity in Artisanal Cheese Wheys Reflects the Complexity of the Fermentation Process.</title>
        <authorList>
            <person name="Mahony J."/>
            <person name="Moscarelli A."/>
            <person name="Kelleher P."/>
            <person name="Lugli G.A."/>
            <person name="Ventura M."/>
            <person name="Settanni L."/>
            <person name="van Sinderen D."/>
        </authorList>
    </citation>
    <scope>NUCLEOTIDE SEQUENCE [LARGE SCALE GENOMIC DNA]</scope>
</reference>
<organism evidence="2 3">
    <name type="scientific">Lactococcus phage AM4</name>
    <dbReference type="NCBI Taxonomy" id="1965472"/>
    <lineage>
        <taxon>Viruses</taxon>
        <taxon>Duplodnaviria</taxon>
        <taxon>Heunggongvirae</taxon>
        <taxon>Uroviricota</taxon>
        <taxon>Caudoviricetes</taxon>
        <taxon>Audreyjarvisvirus</taxon>
        <taxon>Audreyjarvisvirus AM4</taxon>
    </lineage>
</organism>
<evidence type="ECO:0000313" key="3">
    <source>
        <dbReference type="Proteomes" id="UP000223361"/>
    </source>
</evidence>
<dbReference type="GO" id="GO:0016788">
    <property type="term" value="F:hydrolase activity, acting on ester bonds"/>
    <property type="evidence" value="ECO:0007669"/>
    <property type="project" value="InterPro"/>
</dbReference>
<proteinExistence type="predicted"/>
<dbReference type="Pfam" id="PF22083">
    <property type="entry name" value="I-HmuI_NUMOD-like"/>
    <property type="match status" value="1"/>
</dbReference>
<dbReference type="InterPro" id="IPR010902">
    <property type="entry name" value="NUMOD4"/>
</dbReference>
<dbReference type="SUPFAM" id="SSF54060">
    <property type="entry name" value="His-Me finger endonucleases"/>
    <property type="match status" value="1"/>
</dbReference>
<dbReference type="Pfam" id="PF13392">
    <property type="entry name" value="HNH_3"/>
    <property type="match status" value="1"/>
</dbReference>
<accession>A0A1W6JKS5</accession>
<dbReference type="SMART" id="SM00497">
    <property type="entry name" value="IENR1"/>
    <property type="match status" value="1"/>
</dbReference>
<dbReference type="Gene3D" id="1.10.10.10">
    <property type="entry name" value="Winged helix-like DNA-binding domain superfamily/Winged helix DNA-binding domain"/>
    <property type="match status" value="1"/>
</dbReference>
<dbReference type="InterPro" id="IPR054307">
    <property type="entry name" value="I-HmuI_NUMOD-like"/>
</dbReference>
<dbReference type="EMBL" id="KY554771">
    <property type="protein sequence ID" value="ARM66805.1"/>
    <property type="molecule type" value="Genomic_DNA"/>
</dbReference>
<dbReference type="Pfam" id="PF07463">
    <property type="entry name" value="NUMOD4"/>
    <property type="match status" value="1"/>
</dbReference>
<evidence type="ECO:0000259" key="1">
    <source>
        <dbReference type="SMART" id="SM00507"/>
    </source>
</evidence>
<dbReference type="InterPro" id="IPR003647">
    <property type="entry name" value="Intron_nuc_1_rpt"/>
</dbReference>